<feature type="binding site" evidence="9">
    <location>
        <begin position="57"/>
        <end position="61"/>
    </location>
    <ligand>
        <name>GTP</name>
        <dbReference type="ChEBI" id="CHEBI:37565"/>
        <label>1</label>
    </ligand>
</feature>
<feature type="binding site" evidence="9">
    <location>
        <begin position="184"/>
        <end position="191"/>
    </location>
    <ligand>
        <name>GTP</name>
        <dbReference type="ChEBI" id="CHEBI:37565"/>
        <label>2</label>
    </ligand>
</feature>
<dbReference type="InterPro" id="IPR003593">
    <property type="entry name" value="AAA+_ATPase"/>
</dbReference>
<name>A0AB38A4J7_9ACTN</name>
<comment type="function">
    <text evidence="8 9 11">GTPase that plays an essential role in the late steps of ribosome biogenesis.</text>
</comment>
<comment type="similarity">
    <text evidence="1 9 10 11">Belongs to the TRAFAC class TrmE-Era-EngA-EngB-Septin-like GTPase superfamily. EngA (Der) GTPase family.</text>
</comment>
<dbReference type="RefSeq" id="WP_002563644.1">
    <property type="nucleotide sequence ID" value="NZ_CALJSN010000005.1"/>
</dbReference>
<organism evidence="13 14">
    <name type="scientific">Atopobium minutum</name>
    <dbReference type="NCBI Taxonomy" id="1381"/>
    <lineage>
        <taxon>Bacteria</taxon>
        <taxon>Bacillati</taxon>
        <taxon>Actinomycetota</taxon>
        <taxon>Coriobacteriia</taxon>
        <taxon>Coriobacteriales</taxon>
        <taxon>Atopobiaceae</taxon>
        <taxon>Atopobium</taxon>
    </lineage>
</organism>
<comment type="subunit">
    <text evidence="9">Associates with the 50S ribosomal subunit.</text>
</comment>
<dbReference type="SMART" id="SM00382">
    <property type="entry name" value="AAA"/>
    <property type="match status" value="2"/>
</dbReference>
<evidence type="ECO:0000256" key="7">
    <source>
        <dbReference type="ARBA" id="ARBA00032345"/>
    </source>
</evidence>
<feature type="domain" description="EngA-type G" evidence="12">
    <location>
        <begin position="4"/>
        <end position="169"/>
    </location>
</feature>
<evidence type="ECO:0000313" key="14">
    <source>
        <dbReference type="Proteomes" id="UP000183687"/>
    </source>
</evidence>
<evidence type="ECO:0000256" key="1">
    <source>
        <dbReference type="ARBA" id="ARBA00008279"/>
    </source>
</evidence>
<feature type="binding site" evidence="9">
    <location>
        <begin position="121"/>
        <end position="124"/>
    </location>
    <ligand>
        <name>GTP</name>
        <dbReference type="ChEBI" id="CHEBI:37565"/>
        <label>1</label>
    </ligand>
</feature>
<dbReference type="InterPro" id="IPR006073">
    <property type="entry name" value="GTP-bd"/>
</dbReference>
<evidence type="ECO:0000259" key="12">
    <source>
        <dbReference type="PROSITE" id="PS51712"/>
    </source>
</evidence>
<dbReference type="FunFam" id="3.40.50.300:FF:000057">
    <property type="entry name" value="GTPase Der"/>
    <property type="match status" value="1"/>
</dbReference>
<evidence type="ECO:0000256" key="3">
    <source>
        <dbReference type="ARBA" id="ARBA00022517"/>
    </source>
</evidence>
<dbReference type="NCBIfam" id="TIGR03594">
    <property type="entry name" value="GTPase_EngA"/>
    <property type="match status" value="1"/>
</dbReference>
<reference evidence="13 14" key="1">
    <citation type="submission" date="2016-10" db="EMBL/GenBank/DDBJ databases">
        <authorList>
            <person name="Varghese N."/>
            <person name="Submissions S."/>
        </authorList>
    </citation>
    <scope>NUCLEOTIDE SEQUENCE [LARGE SCALE GENOMIC DNA]</scope>
    <source>
        <strain evidence="13 14">DSM 20586</strain>
    </source>
</reference>
<evidence type="ECO:0000256" key="9">
    <source>
        <dbReference type="HAMAP-Rule" id="MF_00195"/>
    </source>
</evidence>
<dbReference type="EMBL" id="FNSH01000001">
    <property type="protein sequence ID" value="SEB41035.1"/>
    <property type="molecule type" value="Genomic_DNA"/>
</dbReference>
<dbReference type="InterPro" id="IPR016484">
    <property type="entry name" value="GTPase_Der"/>
</dbReference>
<evidence type="ECO:0000256" key="8">
    <source>
        <dbReference type="ARBA" id="ARBA00053470"/>
    </source>
</evidence>
<evidence type="ECO:0000256" key="6">
    <source>
        <dbReference type="ARBA" id="ARBA00023134"/>
    </source>
</evidence>
<gene>
    <name evidence="9" type="primary">der</name>
    <name evidence="13" type="ORF">SAMN04489746_0122</name>
</gene>
<dbReference type="FunFam" id="3.30.300.20:FF:000004">
    <property type="entry name" value="GTPase Der"/>
    <property type="match status" value="1"/>
</dbReference>
<dbReference type="InterPro" id="IPR027417">
    <property type="entry name" value="P-loop_NTPase"/>
</dbReference>
<keyword evidence="3 9" id="KW-0690">Ribosome biogenesis</keyword>
<dbReference type="GO" id="GO:0005525">
    <property type="term" value="F:GTP binding"/>
    <property type="evidence" value="ECO:0007669"/>
    <property type="project" value="UniProtKB-UniRule"/>
</dbReference>
<keyword evidence="4 11" id="KW-0677">Repeat</keyword>
<dbReference type="Gene3D" id="3.30.300.20">
    <property type="match status" value="1"/>
</dbReference>
<feature type="domain" description="EngA-type G" evidence="12">
    <location>
        <begin position="178"/>
        <end position="352"/>
    </location>
</feature>
<evidence type="ECO:0000256" key="10">
    <source>
        <dbReference type="PROSITE-ProRule" id="PRU01049"/>
    </source>
</evidence>
<keyword evidence="6 9" id="KW-0342">GTP-binding</keyword>
<accession>A0AB38A4J7</accession>
<dbReference type="InterPro" id="IPR031166">
    <property type="entry name" value="G_ENGA"/>
</dbReference>
<dbReference type="FunFam" id="3.40.50.300:FF:000040">
    <property type="entry name" value="GTPase Der"/>
    <property type="match status" value="1"/>
</dbReference>
<dbReference type="GO" id="GO:0043022">
    <property type="term" value="F:ribosome binding"/>
    <property type="evidence" value="ECO:0007669"/>
    <property type="project" value="TreeGrafter"/>
</dbReference>
<evidence type="ECO:0000256" key="11">
    <source>
        <dbReference type="RuleBase" id="RU004481"/>
    </source>
</evidence>
<dbReference type="Pfam" id="PF14714">
    <property type="entry name" value="KH_dom-like"/>
    <property type="match status" value="1"/>
</dbReference>
<protein>
    <recommendedName>
        <fullName evidence="2 9">GTPase Der</fullName>
    </recommendedName>
    <alternativeName>
        <fullName evidence="7 9">GTP-binding protein EngA</fullName>
    </alternativeName>
</protein>
<feature type="binding site" evidence="9">
    <location>
        <begin position="231"/>
        <end position="235"/>
    </location>
    <ligand>
        <name>GTP</name>
        <dbReference type="ChEBI" id="CHEBI:37565"/>
        <label>2</label>
    </ligand>
</feature>
<sequence>MTKPIVAVVGRPNVGKSTLVNRIAQDKEAIVHESRGVTRDRSYHEADWSGRDFILIDTGGMEPSRSEDVFASRIREQAVAACEEADAIIFVVDGSVGVTDEDEEVARILRKTQKPVFLCVNKLDNPAHEGEIWDFYSLGIGEPIALSAIHGHGTGDLLDDIIAVLPEEKEEIYTDDMLNVAIVGRPNVGKSSLTNRLAGKARSIVSDVAGTTRDAIDVVVEQAGQKYRLVDTAGMRKRHVVHEDIEYYSMVRGLRAMEKADVCLLVIDALDGVTEQDQKIAALAIERGCALAILLNKWDLLEDDQQREKVLNSLELRLTFASWAPTLRISALTGRSIDKVLPLASQVALTRASRISTAQLNKLIVRLRETGHTVVDKSRRLKIQYATQVTVNPPTFTFFCNAPDLIDDNYERYLENRLREAYPLEGTPIRLRFRKKD</sequence>
<evidence type="ECO:0000313" key="13">
    <source>
        <dbReference type="EMBL" id="SEB41035.1"/>
    </source>
</evidence>
<dbReference type="InterPro" id="IPR032859">
    <property type="entry name" value="KH_dom-like"/>
</dbReference>
<dbReference type="SUPFAM" id="SSF52540">
    <property type="entry name" value="P-loop containing nucleoside triphosphate hydrolases"/>
    <property type="match status" value="2"/>
</dbReference>
<evidence type="ECO:0000256" key="4">
    <source>
        <dbReference type="ARBA" id="ARBA00022737"/>
    </source>
</evidence>
<dbReference type="PANTHER" id="PTHR43834:SF6">
    <property type="entry name" value="GTPASE DER"/>
    <property type="match status" value="1"/>
</dbReference>
<dbReference type="AlphaFoldDB" id="A0AB38A4J7"/>
<feature type="binding site" evidence="9">
    <location>
        <begin position="296"/>
        <end position="299"/>
    </location>
    <ligand>
        <name>GTP</name>
        <dbReference type="ChEBI" id="CHEBI:37565"/>
        <label>2</label>
    </ligand>
</feature>
<dbReference type="Gene3D" id="3.40.50.300">
    <property type="entry name" value="P-loop containing nucleotide triphosphate hydrolases"/>
    <property type="match status" value="2"/>
</dbReference>
<dbReference type="NCBIfam" id="TIGR00231">
    <property type="entry name" value="small_GTP"/>
    <property type="match status" value="2"/>
</dbReference>
<feature type="binding site" evidence="9">
    <location>
        <begin position="10"/>
        <end position="17"/>
    </location>
    <ligand>
        <name>GTP</name>
        <dbReference type="ChEBI" id="CHEBI:37565"/>
        <label>1</label>
    </ligand>
</feature>
<dbReference type="PRINTS" id="PR00326">
    <property type="entry name" value="GTP1OBG"/>
</dbReference>
<evidence type="ECO:0000256" key="2">
    <source>
        <dbReference type="ARBA" id="ARBA00020953"/>
    </source>
</evidence>
<dbReference type="CDD" id="cd01895">
    <property type="entry name" value="EngA2"/>
    <property type="match status" value="1"/>
</dbReference>
<dbReference type="GO" id="GO:0042254">
    <property type="term" value="P:ribosome biogenesis"/>
    <property type="evidence" value="ECO:0007669"/>
    <property type="project" value="UniProtKB-KW"/>
</dbReference>
<dbReference type="InterPro" id="IPR015946">
    <property type="entry name" value="KH_dom-like_a/b"/>
</dbReference>
<dbReference type="PIRSF" id="PIRSF006485">
    <property type="entry name" value="GTP-binding_EngA"/>
    <property type="match status" value="1"/>
</dbReference>
<comment type="caution">
    <text evidence="13">The sequence shown here is derived from an EMBL/GenBank/DDBJ whole genome shotgun (WGS) entry which is preliminary data.</text>
</comment>
<keyword evidence="5 9" id="KW-0547">Nucleotide-binding</keyword>
<dbReference type="PROSITE" id="PS51712">
    <property type="entry name" value="G_ENGA"/>
    <property type="match status" value="2"/>
</dbReference>
<dbReference type="Proteomes" id="UP000183687">
    <property type="component" value="Unassembled WGS sequence"/>
</dbReference>
<proteinExistence type="inferred from homology"/>
<dbReference type="InterPro" id="IPR005225">
    <property type="entry name" value="Small_GTP-bd"/>
</dbReference>
<dbReference type="CDD" id="cd01894">
    <property type="entry name" value="EngA1"/>
    <property type="match status" value="1"/>
</dbReference>
<dbReference type="Pfam" id="PF01926">
    <property type="entry name" value="MMR_HSR1"/>
    <property type="match status" value="2"/>
</dbReference>
<dbReference type="HAMAP" id="MF_00195">
    <property type="entry name" value="GTPase_Der"/>
    <property type="match status" value="1"/>
</dbReference>
<dbReference type="PANTHER" id="PTHR43834">
    <property type="entry name" value="GTPASE DER"/>
    <property type="match status" value="1"/>
</dbReference>
<evidence type="ECO:0000256" key="5">
    <source>
        <dbReference type="ARBA" id="ARBA00022741"/>
    </source>
</evidence>